<sequence>MSAKPSAQPDIHLFEPTGYAGVFQHTCRLAQALSQRGLTVTLHTGHEHEPVDLAGVRICSCVWWPMPRDTSRPKVLMRKAAITAGLVARTVPHLIHAGSGAVLHVQGVSASGAVNLLLLAAARRAGSRVVYSPHDVFSRRGALDEFLLRIGYRRPHAMVVYSDADARILAKSGVAAHVSPLVQLVPPPTALQRRIWRREWGAHDSDTVVLFTGFIRPEKRVDVLVESAATWPPDRRLAVVGPDRGGWARCDALARTHLVDIAARLEFVELTEFTAAIAAADVVVVPSEQASQSGVLAVARQLRTPTVAADIGGMGELASHTFTAGDPGDLNRAIQKALGGGAPPAPSPRDLDEAVAVHLSAYGVRS</sequence>
<proteinExistence type="predicted"/>
<keyword evidence="5" id="KW-1185">Reference proteome</keyword>
<dbReference type="SUPFAM" id="SSF53756">
    <property type="entry name" value="UDP-Glycosyltransferase/glycogen phosphorylase"/>
    <property type="match status" value="1"/>
</dbReference>
<keyword evidence="2 4" id="KW-0808">Transferase</keyword>
<organism evidence="4 5">
    <name type="scientific">Mycolicibacterium rutilum</name>
    <name type="common">Mycobacterium rutilum</name>
    <dbReference type="NCBI Taxonomy" id="370526"/>
    <lineage>
        <taxon>Bacteria</taxon>
        <taxon>Bacillati</taxon>
        <taxon>Actinomycetota</taxon>
        <taxon>Actinomycetes</taxon>
        <taxon>Mycobacteriales</taxon>
        <taxon>Mycobacteriaceae</taxon>
        <taxon>Mycolicibacterium</taxon>
    </lineage>
</organism>
<name>A0A1H6IQJ7_MYCRU</name>
<dbReference type="InterPro" id="IPR028098">
    <property type="entry name" value="Glyco_trans_4-like_N"/>
</dbReference>
<gene>
    <name evidence="4" type="ORF">SAMN04489835_0619</name>
</gene>
<dbReference type="Pfam" id="PF13439">
    <property type="entry name" value="Glyco_transf_4"/>
    <property type="match status" value="1"/>
</dbReference>
<dbReference type="Pfam" id="PF13692">
    <property type="entry name" value="Glyco_trans_1_4"/>
    <property type="match status" value="1"/>
</dbReference>
<evidence type="ECO:0000259" key="3">
    <source>
        <dbReference type="Pfam" id="PF13439"/>
    </source>
</evidence>
<dbReference type="AlphaFoldDB" id="A0A1H6IQJ7"/>
<dbReference type="GO" id="GO:1901137">
    <property type="term" value="P:carbohydrate derivative biosynthetic process"/>
    <property type="evidence" value="ECO:0007669"/>
    <property type="project" value="UniProtKB-ARBA"/>
</dbReference>
<dbReference type="PANTHER" id="PTHR45947">
    <property type="entry name" value="SULFOQUINOVOSYL TRANSFERASE SQD2"/>
    <property type="match status" value="1"/>
</dbReference>
<dbReference type="GO" id="GO:1903509">
    <property type="term" value="P:liposaccharide metabolic process"/>
    <property type="evidence" value="ECO:0007669"/>
    <property type="project" value="UniProtKB-ARBA"/>
</dbReference>
<protein>
    <submittedName>
        <fullName evidence="4">Glycosyltransferase involved in cell wall bisynthesis</fullName>
    </submittedName>
</protein>
<evidence type="ECO:0000256" key="1">
    <source>
        <dbReference type="ARBA" id="ARBA00022676"/>
    </source>
</evidence>
<evidence type="ECO:0000313" key="4">
    <source>
        <dbReference type="EMBL" id="SEH50269.1"/>
    </source>
</evidence>
<reference evidence="5" key="1">
    <citation type="submission" date="2016-10" db="EMBL/GenBank/DDBJ databases">
        <authorList>
            <person name="Varghese N."/>
            <person name="Submissions S."/>
        </authorList>
    </citation>
    <scope>NUCLEOTIDE SEQUENCE [LARGE SCALE GENOMIC DNA]</scope>
    <source>
        <strain evidence="5">DSM 45405</strain>
    </source>
</reference>
<dbReference type="RefSeq" id="WP_083405926.1">
    <property type="nucleotide sequence ID" value="NZ_LT629971.1"/>
</dbReference>
<keyword evidence="1" id="KW-0328">Glycosyltransferase</keyword>
<dbReference type="STRING" id="370526.SAMN04489835_0619"/>
<evidence type="ECO:0000313" key="5">
    <source>
        <dbReference type="Proteomes" id="UP000182915"/>
    </source>
</evidence>
<dbReference type="Proteomes" id="UP000182915">
    <property type="component" value="Chromosome I"/>
</dbReference>
<dbReference type="Gene3D" id="3.40.50.2000">
    <property type="entry name" value="Glycogen Phosphorylase B"/>
    <property type="match status" value="2"/>
</dbReference>
<feature type="domain" description="Glycosyltransferase subfamily 4-like N-terminal" evidence="3">
    <location>
        <begin position="21"/>
        <end position="176"/>
    </location>
</feature>
<dbReference type="GO" id="GO:0008610">
    <property type="term" value="P:lipid biosynthetic process"/>
    <property type="evidence" value="ECO:0007669"/>
    <property type="project" value="UniProtKB-ARBA"/>
</dbReference>
<dbReference type="PANTHER" id="PTHR45947:SF3">
    <property type="entry name" value="SULFOQUINOVOSYL TRANSFERASE SQD2"/>
    <property type="match status" value="1"/>
</dbReference>
<dbReference type="OrthoDB" id="3339485at2"/>
<dbReference type="InterPro" id="IPR050194">
    <property type="entry name" value="Glycosyltransferase_grp1"/>
</dbReference>
<dbReference type="EMBL" id="LT629971">
    <property type="protein sequence ID" value="SEH50269.1"/>
    <property type="molecule type" value="Genomic_DNA"/>
</dbReference>
<evidence type="ECO:0000256" key="2">
    <source>
        <dbReference type="ARBA" id="ARBA00022679"/>
    </source>
</evidence>
<dbReference type="GO" id="GO:0016757">
    <property type="term" value="F:glycosyltransferase activity"/>
    <property type="evidence" value="ECO:0007669"/>
    <property type="project" value="UniProtKB-KW"/>
</dbReference>
<accession>A0A1H6IQJ7</accession>